<dbReference type="Gene3D" id="4.10.91.10">
    <property type="entry name" value="Cytochrome c oxidase, subunit VIIa"/>
    <property type="match status" value="1"/>
</dbReference>
<comment type="similarity">
    <text evidence="2">Belongs to the cytochrome c oxidase VIIa family.</text>
</comment>
<name>A0A6J1M976_DROHY</name>
<dbReference type="FunFam" id="4.10.91.10:FF:000001">
    <property type="entry name" value="Cytochrome c oxidase subunit 7A1, mitochondrial"/>
    <property type="match status" value="1"/>
</dbReference>
<dbReference type="SUPFAM" id="SSF81419">
    <property type="entry name" value="Mitochondrial cytochrome c oxidase subunit VIIa"/>
    <property type="match status" value="1"/>
</dbReference>
<keyword evidence="7" id="KW-1133">Transmembrane helix</keyword>
<evidence type="ECO:0000256" key="6">
    <source>
        <dbReference type="ARBA" id="ARBA00023136"/>
    </source>
</evidence>
<evidence type="ECO:0000256" key="1">
    <source>
        <dbReference type="ARBA" id="ARBA00004273"/>
    </source>
</evidence>
<dbReference type="GO" id="GO:0005743">
    <property type="term" value="C:mitochondrial inner membrane"/>
    <property type="evidence" value="ECO:0007669"/>
    <property type="project" value="UniProtKB-SubCell"/>
</dbReference>
<dbReference type="GeneID" id="111602770"/>
<dbReference type="GO" id="GO:0006123">
    <property type="term" value="P:mitochondrial electron transport, cytochrome c to oxygen"/>
    <property type="evidence" value="ECO:0007669"/>
    <property type="project" value="InterPro"/>
</dbReference>
<dbReference type="GO" id="GO:0097250">
    <property type="term" value="P:mitochondrial respirasome assembly"/>
    <property type="evidence" value="ECO:0007669"/>
    <property type="project" value="TreeGrafter"/>
</dbReference>
<protein>
    <submittedName>
        <fullName evidence="9">Cytochrome c oxidase subunit 7A, mitochondrial</fullName>
    </submittedName>
</protein>
<sequence length="90" mass="10096">MMNLSRAVVRSFATSASRRATATSKDQIEKGYFEIRKVQEHFQKKDGKPVFLKGSTVDNVLYRVTMALALVGIGGMGKLFWELSVPQKDE</sequence>
<dbReference type="InterPro" id="IPR003177">
    <property type="entry name" value="Cytc_oxidase_su7a_met"/>
</dbReference>
<organism evidence="8 9">
    <name type="scientific">Drosophila hydei</name>
    <name type="common">Fruit fly</name>
    <dbReference type="NCBI Taxonomy" id="7224"/>
    <lineage>
        <taxon>Eukaryota</taxon>
        <taxon>Metazoa</taxon>
        <taxon>Ecdysozoa</taxon>
        <taxon>Arthropoda</taxon>
        <taxon>Hexapoda</taxon>
        <taxon>Insecta</taxon>
        <taxon>Pterygota</taxon>
        <taxon>Neoptera</taxon>
        <taxon>Endopterygota</taxon>
        <taxon>Diptera</taxon>
        <taxon>Brachycera</taxon>
        <taxon>Muscomorpha</taxon>
        <taxon>Ephydroidea</taxon>
        <taxon>Drosophilidae</taxon>
        <taxon>Drosophila</taxon>
    </lineage>
</organism>
<comment type="subcellular location">
    <subcellularLocation>
        <location evidence="1">Mitochondrion inner membrane</location>
    </subcellularLocation>
</comment>
<dbReference type="RefSeq" id="XP_023175801.2">
    <property type="nucleotide sequence ID" value="XM_023320033.2"/>
</dbReference>
<dbReference type="CTD" id="50002"/>
<dbReference type="AlphaFoldDB" id="A0A6J1M976"/>
<dbReference type="OrthoDB" id="5966508at2759"/>
<dbReference type="KEGG" id="dhe:111602770"/>
<feature type="transmembrane region" description="Helical" evidence="7">
    <location>
        <begin position="60"/>
        <end position="81"/>
    </location>
</feature>
<evidence type="ECO:0000313" key="8">
    <source>
        <dbReference type="Proteomes" id="UP000504633"/>
    </source>
</evidence>
<dbReference type="CDD" id="cd00928">
    <property type="entry name" value="Cyt_c_Oxidase_VIIa"/>
    <property type="match status" value="1"/>
</dbReference>
<evidence type="ECO:0000256" key="7">
    <source>
        <dbReference type="SAM" id="Phobius"/>
    </source>
</evidence>
<dbReference type="Proteomes" id="UP000504633">
    <property type="component" value="Unplaced"/>
</dbReference>
<dbReference type="PANTHER" id="PTHR10510">
    <property type="entry name" value="CYTOCHROME C OXIDASE POLYPEPTIDE 7A"/>
    <property type="match status" value="1"/>
</dbReference>
<reference evidence="9" key="1">
    <citation type="submission" date="2025-08" db="UniProtKB">
        <authorList>
            <consortium name="RefSeq"/>
        </authorList>
    </citation>
    <scope>IDENTIFICATION</scope>
    <source>
        <strain evidence="9">15085-1641.00</strain>
        <tissue evidence="9">Whole body</tissue>
    </source>
</reference>
<dbReference type="GO" id="GO:0045277">
    <property type="term" value="C:respiratory chain complex IV"/>
    <property type="evidence" value="ECO:0007669"/>
    <property type="project" value="InterPro"/>
</dbReference>
<evidence type="ECO:0000256" key="3">
    <source>
        <dbReference type="ARBA" id="ARBA00022792"/>
    </source>
</evidence>
<accession>A0A6J1M976</accession>
<dbReference type="GO" id="GO:0002082">
    <property type="term" value="P:regulation of oxidative phosphorylation"/>
    <property type="evidence" value="ECO:0007669"/>
    <property type="project" value="TreeGrafter"/>
</dbReference>
<keyword evidence="4" id="KW-0809">Transit peptide</keyword>
<evidence type="ECO:0000256" key="4">
    <source>
        <dbReference type="ARBA" id="ARBA00022946"/>
    </source>
</evidence>
<dbReference type="OMA" id="MSYKNVA"/>
<keyword evidence="5" id="KW-0496">Mitochondrion</keyword>
<keyword evidence="3" id="KW-0999">Mitochondrion inner membrane</keyword>
<keyword evidence="7" id="KW-0812">Transmembrane</keyword>
<evidence type="ECO:0000256" key="5">
    <source>
        <dbReference type="ARBA" id="ARBA00023128"/>
    </source>
</evidence>
<keyword evidence="6 7" id="KW-0472">Membrane</keyword>
<dbReference type="InterPro" id="IPR036539">
    <property type="entry name" value="Cyt_c_oxidase_su7a_sf"/>
</dbReference>
<keyword evidence="8" id="KW-1185">Reference proteome</keyword>
<evidence type="ECO:0000256" key="2">
    <source>
        <dbReference type="ARBA" id="ARBA00009331"/>
    </source>
</evidence>
<dbReference type="PANTHER" id="PTHR10510:SF11">
    <property type="entry name" value="CYTOCHROME C OXIDASE SUBUNIT 7A, MITOCHONDRIAL"/>
    <property type="match status" value="1"/>
</dbReference>
<proteinExistence type="inferred from homology"/>
<evidence type="ECO:0000313" key="9">
    <source>
        <dbReference type="RefSeq" id="XP_023175801.2"/>
    </source>
</evidence>
<gene>
    <name evidence="9" type="primary">LOC111602770</name>
</gene>